<name>A0A7K3WNN4_9FLAO</name>
<dbReference type="AlphaFoldDB" id="A0A7K3WNN4"/>
<reference evidence="1 2" key="1">
    <citation type="submission" date="2020-02" db="EMBL/GenBank/DDBJ databases">
        <title>Out from the shadows clarifying the taxonomy of the family Cryomorphaceae and related taxa by utilizing the GTDB taxonomic framework.</title>
        <authorList>
            <person name="Bowman J.P."/>
        </authorList>
    </citation>
    <scope>NUCLEOTIDE SEQUENCE [LARGE SCALE GENOMIC DNA]</scope>
    <source>
        <strain evidence="1 2">QSSC 1-22</strain>
    </source>
</reference>
<sequence length="77" mass="8922">MEIKVQVPFQQLLKLVKSLSPSQKARLRKELSEKNPSMDKKDEFIQDLLNGPVLSEEEIGRIEDNRKSIAAWRTKSK</sequence>
<accession>A0A7K3WNN4</accession>
<dbReference type="EMBL" id="JAAGVY010000008">
    <property type="protein sequence ID" value="NEN23138.1"/>
    <property type="molecule type" value="Genomic_DNA"/>
</dbReference>
<evidence type="ECO:0000313" key="2">
    <source>
        <dbReference type="Proteomes" id="UP000486602"/>
    </source>
</evidence>
<gene>
    <name evidence="1" type="ORF">G3O08_06455</name>
</gene>
<protein>
    <submittedName>
        <fullName evidence="1">Uncharacterized protein</fullName>
    </submittedName>
</protein>
<keyword evidence="2" id="KW-1185">Reference proteome</keyword>
<evidence type="ECO:0000313" key="1">
    <source>
        <dbReference type="EMBL" id="NEN23138.1"/>
    </source>
</evidence>
<dbReference type="Proteomes" id="UP000486602">
    <property type="component" value="Unassembled WGS sequence"/>
</dbReference>
<proteinExistence type="predicted"/>
<comment type="caution">
    <text evidence="1">The sequence shown here is derived from an EMBL/GenBank/DDBJ whole genome shotgun (WGS) entry which is preliminary data.</text>
</comment>
<organism evidence="1 2">
    <name type="scientific">Cryomorpha ignava</name>
    <dbReference type="NCBI Taxonomy" id="101383"/>
    <lineage>
        <taxon>Bacteria</taxon>
        <taxon>Pseudomonadati</taxon>
        <taxon>Bacteroidota</taxon>
        <taxon>Flavobacteriia</taxon>
        <taxon>Flavobacteriales</taxon>
        <taxon>Cryomorphaceae</taxon>
        <taxon>Cryomorpha</taxon>
    </lineage>
</organism>
<dbReference type="RefSeq" id="WP_163284054.1">
    <property type="nucleotide sequence ID" value="NZ_JAAGVY010000008.1"/>
</dbReference>